<evidence type="ECO:0000313" key="2">
    <source>
        <dbReference type="Proteomes" id="UP001252207"/>
    </source>
</evidence>
<dbReference type="EMBL" id="JANAVW010000001">
    <property type="protein sequence ID" value="MDT0134495.1"/>
    <property type="molecule type" value="Genomic_DNA"/>
</dbReference>
<name>A0ABU2J109_9GAMM</name>
<accession>A0ABU2J109</accession>
<reference evidence="1 2" key="1">
    <citation type="submission" date="2022-06" db="EMBL/GenBank/DDBJ databases">
        <title>Chromosome and plasmid sequencings of Enterobacteriales species co-exiting double carbapenemases.</title>
        <authorList>
            <person name="Fu Y."/>
        </authorList>
    </citation>
    <scope>NUCLEOTIDE SEQUENCE [LARGE SCALE GENOMIC DNA]</scope>
    <source>
        <strain evidence="1 2">21030615019</strain>
    </source>
</reference>
<sequence>MNKYTELSDFEINKKVADLIGATPYPTGLTEYHRSAVCGMENAIIIKSPRKVGAFDPCNNPSDAMPIIIENGISMVRVNNTWSARQFNNHCIEINGDNYYRIAMEVYLLMNGKYHR</sequence>
<dbReference type="RefSeq" id="WP_272671636.1">
    <property type="nucleotide sequence ID" value="NZ_CP145912.1"/>
</dbReference>
<dbReference type="Pfam" id="PF10765">
    <property type="entry name" value="Phage_P22_NinX"/>
    <property type="match status" value="1"/>
</dbReference>
<evidence type="ECO:0000313" key="1">
    <source>
        <dbReference type="EMBL" id="MDT0134495.1"/>
    </source>
</evidence>
<gene>
    <name evidence="1" type="ORF">NLX89_14220</name>
</gene>
<protein>
    <submittedName>
        <fullName evidence="1">DUF2591 domain-containing protein</fullName>
    </submittedName>
</protein>
<dbReference type="GeneID" id="89490919"/>
<dbReference type="Proteomes" id="UP001252207">
    <property type="component" value="Unassembled WGS sequence"/>
</dbReference>
<keyword evidence="2" id="KW-1185">Reference proteome</keyword>
<proteinExistence type="predicted"/>
<comment type="caution">
    <text evidence="1">The sequence shown here is derived from an EMBL/GenBank/DDBJ whole genome shotgun (WGS) entry which is preliminary data.</text>
</comment>
<organism evidence="1 2">
    <name type="scientific">Providencia huaxiensis</name>
    <dbReference type="NCBI Taxonomy" id="2027290"/>
    <lineage>
        <taxon>Bacteria</taxon>
        <taxon>Pseudomonadati</taxon>
        <taxon>Pseudomonadota</taxon>
        <taxon>Gammaproteobacteria</taxon>
        <taxon>Enterobacterales</taxon>
        <taxon>Morganellaceae</taxon>
        <taxon>Providencia</taxon>
    </lineage>
</organism>
<dbReference type="InterPro" id="IPR019701">
    <property type="entry name" value="Phage_P22_NinX"/>
</dbReference>